<organism evidence="5 6">
    <name type="scientific">Pullulanibacillus camelliae</name>
    <dbReference type="NCBI Taxonomy" id="1707096"/>
    <lineage>
        <taxon>Bacteria</taxon>
        <taxon>Bacillati</taxon>
        <taxon>Bacillota</taxon>
        <taxon>Bacilli</taxon>
        <taxon>Bacillales</taxon>
        <taxon>Sporolactobacillaceae</taxon>
        <taxon>Pullulanibacillus</taxon>
    </lineage>
</organism>
<keyword evidence="2" id="KW-0238">DNA-binding</keyword>
<evidence type="ECO:0000256" key="2">
    <source>
        <dbReference type="ARBA" id="ARBA00023125"/>
    </source>
</evidence>
<dbReference type="SMART" id="SM00345">
    <property type="entry name" value="HTH_GNTR"/>
    <property type="match status" value="1"/>
</dbReference>
<dbReference type="GO" id="GO:0003677">
    <property type="term" value="F:DNA binding"/>
    <property type="evidence" value="ECO:0007669"/>
    <property type="project" value="UniProtKB-KW"/>
</dbReference>
<dbReference type="Gene3D" id="1.20.120.530">
    <property type="entry name" value="GntR ligand-binding domain-like"/>
    <property type="match status" value="1"/>
</dbReference>
<dbReference type="InterPro" id="IPR000524">
    <property type="entry name" value="Tscrpt_reg_HTH_GntR"/>
</dbReference>
<protein>
    <submittedName>
        <fullName evidence="5">GntR family transcriptional regulator</fullName>
    </submittedName>
</protein>
<feature type="domain" description="HTH gntR-type" evidence="4">
    <location>
        <begin position="10"/>
        <end position="78"/>
    </location>
</feature>
<dbReference type="PANTHER" id="PTHR43537">
    <property type="entry name" value="TRANSCRIPTIONAL REGULATOR, GNTR FAMILY"/>
    <property type="match status" value="1"/>
</dbReference>
<dbReference type="InterPro" id="IPR036388">
    <property type="entry name" value="WH-like_DNA-bd_sf"/>
</dbReference>
<dbReference type="Gene3D" id="1.10.10.10">
    <property type="entry name" value="Winged helix-like DNA-binding domain superfamily/Winged helix DNA-binding domain"/>
    <property type="match status" value="1"/>
</dbReference>
<keyword evidence="6" id="KW-1185">Reference proteome</keyword>
<keyword evidence="1" id="KW-0805">Transcription regulation</keyword>
<dbReference type="Pfam" id="PF07729">
    <property type="entry name" value="FCD"/>
    <property type="match status" value="1"/>
</dbReference>
<dbReference type="SMART" id="SM00895">
    <property type="entry name" value="FCD"/>
    <property type="match status" value="1"/>
</dbReference>
<dbReference type="SUPFAM" id="SSF46785">
    <property type="entry name" value="Winged helix' DNA-binding domain"/>
    <property type="match status" value="1"/>
</dbReference>
<evidence type="ECO:0000256" key="3">
    <source>
        <dbReference type="ARBA" id="ARBA00023163"/>
    </source>
</evidence>
<dbReference type="InterPro" id="IPR011711">
    <property type="entry name" value="GntR_C"/>
</dbReference>
<comment type="caution">
    <text evidence="5">The sequence shown here is derived from an EMBL/GenBank/DDBJ whole genome shotgun (WGS) entry which is preliminary data.</text>
</comment>
<dbReference type="Pfam" id="PF00392">
    <property type="entry name" value="GntR"/>
    <property type="match status" value="1"/>
</dbReference>
<dbReference type="Proteomes" id="UP000628775">
    <property type="component" value="Unassembled WGS sequence"/>
</dbReference>
<dbReference type="InterPro" id="IPR008920">
    <property type="entry name" value="TF_FadR/GntR_C"/>
</dbReference>
<dbReference type="GO" id="GO:0003700">
    <property type="term" value="F:DNA-binding transcription factor activity"/>
    <property type="evidence" value="ECO:0007669"/>
    <property type="project" value="InterPro"/>
</dbReference>
<dbReference type="PANTHER" id="PTHR43537:SF5">
    <property type="entry name" value="UXU OPERON TRANSCRIPTIONAL REGULATOR"/>
    <property type="match status" value="1"/>
</dbReference>
<dbReference type="PROSITE" id="PS50949">
    <property type="entry name" value="HTH_GNTR"/>
    <property type="match status" value="1"/>
</dbReference>
<reference evidence="5" key="2">
    <citation type="submission" date="2020-09" db="EMBL/GenBank/DDBJ databases">
        <authorList>
            <person name="Sun Q."/>
            <person name="Zhou Y."/>
        </authorList>
    </citation>
    <scope>NUCLEOTIDE SEQUENCE</scope>
    <source>
        <strain evidence="5">CGMCC 1.15371</strain>
    </source>
</reference>
<dbReference type="InterPro" id="IPR036390">
    <property type="entry name" value="WH_DNA-bd_sf"/>
</dbReference>
<gene>
    <name evidence="5" type="ORF">GCM10011391_35160</name>
</gene>
<dbReference type="PRINTS" id="PR00035">
    <property type="entry name" value="HTHGNTR"/>
</dbReference>
<keyword evidence="3" id="KW-0804">Transcription</keyword>
<evidence type="ECO:0000313" key="6">
    <source>
        <dbReference type="Proteomes" id="UP000628775"/>
    </source>
</evidence>
<evidence type="ECO:0000259" key="4">
    <source>
        <dbReference type="PROSITE" id="PS50949"/>
    </source>
</evidence>
<proteinExistence type="predicted"/>
<sequence>MYEPKMFEKTTISKKVVDYIKDLIIEHKLKSGEKMPSERELAELLNVSRNTIRESYKILATLGYVEIKHGQGVFVANEHTSMEQWAASVFITDSQIEELFEIRKLLETKSVESVAERITDEQLERLWLVTNNAYEVAEKNNDFDYIAKADQEFHLLLAEFSGNSVLKRLMYNLIDLLKESRRKSIQIPGRSLKSISEHQDIIRAIAKKDPDQAIRRMLKHLESVEKALIKSQ</sequence>
<evidence type="ECO:0000256" key="1">
    <source>
        <dbReference type="ARBA" id="ARBA00023015"/>
    </source>
</evidence>
<accession>A0A8J2YMU5</accession>
<dbReference type="RefSeq" id="WP_188697615.1">
    <property type="nucleotide sequence ID" value="NZ_BMIR01000023.1"/>
</dbReference>
<dbReference type="EMBL" id="BMIR01000023">
    <property type="protein sequence ID" value="GGE53236.1"/>
    <property type="molecule type" value="Genomic_DNA"/>
</dbReference>
<dbReference type="SUPFAM" id="SSF48008">
    <property type="entry name" value="GntR ligand-binding domain-like"/>
    <property type="match status" value="1"/>
</dbReference>
<evidence type="ECO:0000313" key="5">
    <source>
        <dbReference type="EMBL" id="GGE53236.1"/>
    </source>
</evidence>
<reference evidence="5" key="1">
    <citation type="journal article" date="2014" name="Int. J. Syst. Evol. Microbiol.">
        <title>Complete genome sequence of Corynebacterium casei LMG S-19264T (=DSM 44701T), isolated from a smear-ripened cheese.</title>
        <authorList>
            <consortium name="US DOE Joint Genome Institute (JGI-PGF)"/>
            <person name="Walter F."/>
            <person name="Albersmeier A."/>
            <person name="Kalinowski J."/>
            <person name="Ruckert C."/>
        </authorList>
    </citation>
    <scope>NUCLEOTIDE SEQUENCE</scope>
    <source>
        <strain evidence="5">CGMCC 1.15371</strain>
    </source>
</reference>
<name>A0A8J2YMU5_9BACL</name>
<dbReference type="CDD" id="cd07377">
    <property type="entry name" value="WHTH_GntR"/>
    <property type="match status" value="1"/>
</dbReference>
<dbReference type="AlphaFoldDB" id="A0A8J2YMU5"/>